<dbReference type="Proteomes" id="UP000721415">
    <property type="component" value="Unassembled WGS sequence"/>
</dbReference>
<dbReference type="SUPFAM" id="SSF46785">
    <property type="entry name" value="Winged helix' DNA-binding domain"/>
    <property type="match status" value="1"/>
</dbReference>
<keyword evidence="3" id="KW-1185">Reference proteome</keyword>
<dbReference type="InterPro" id="IPR012318">
    <property type="entry name" value="HTH_CRP"/>
</dbReference>
<gene>
    <name evidence="2" type="ORF">HZY91_08785</name>
</gene>
<dbReference type="InterPro" id="IPR014710">
    <property type="entry name" value="RmlC-like_jellyroll"/>
</dbReference>
<name>A0ABS0LS39_9LACT</name>
<accession>A0ABS0LS39</accession>
<evidence type="ECO:0000313" key="3">
    <source>
        <dbReference type="Proteomes" id="UP000721415"/>
    </source>
</evidence>
<dbReference type="RefSeq" id="WP_197115896.1">
    <property type="nucleotide sequence ID" value="NZ_JACBXQ010000005.1"/>
</dbReference>
<dbReference type="InterPro" id="IPR036390">
    <property type="entry name" value="WH_DNA-bd_sf"/>
</dbReference>
<dbReference type="Gene3D" id="2.60.120.10">
    <property type="entry name" value="Jelly Rolls"/>
    <property type="match status" value="1"/>
</dbReference>
<dbReference type="Pfam" id="PF13545">
    <property type="entry name" value="HTH_Crp_2"/>
    <property type="match status" value="1"/>
</dbReference>
<evidence type="ECO:0000313" key="2">
    <source>
        <dbReference type="EMBL" id="MBG9986981.1"/>
    </source>
</evidence>
<protein>
    <submittedName>
        <fullName evidence="2">Winged helix-turn-helix domain-containing protein</fullName>
    </submittedName>
</protein>
<sequence length="101" mass="11837">MKNVMIFISKYCNYNKQVIRTTTYSKVIQRLAFWLLTEDKGESGYKMPGTQEVFADILQTNRSSLNQELQKLCHMDAILLKGRIIKIINRQKLINIINENI</sequence>
<comment type="caution">
    <text evidence="2">The sequence shown here is derived from an EMBL/GenBank/DDBJ whole genome shotgun (WGS) entry which is preliminary data.</text>
</comment>
<feature type="domain" description="HTH crp-type" evidence="1">
    <location>
        <begin position="29"/>
        <end position="95"/>
    </location>
</feature>
<evidence type="ECO:0000259" key="1">
    <source>
        <dbReference type="Pfam" id="PF13545"/>
    </source>
</evidence>
<organism evidence="2 3">
    <name type="scientific">Facklamia lactis</name>
    <dbReference type="NCBI Taxonomy" id="2749967"/>
    <lineage>
        <taxon>Bacteria</taxon>
        <taxon>Bacillati</taxon>
        <taxon>Bacillota</taxon>
        <taxon>Bacilli</taxon>
        <taxon>Lactobacillales</taxon>
        <taxon>Aerococcaceae</taxon>
        <taxon>Facklamia</taxon>
    </lineage>
</organism>
<dbReference type="EMBL" id="JACBXQ010000005">
    <property type="protein sequence ID" value="MBG9986981.1"/>
    <property type="molecule type" value="Genomic_DNA"/>
</dbReference>
<reference evidence="2 3" key="1">
    <citation type="submission" date="2020-07" db="EMBL/GenBank/DDBJ databases">
        <title>Facklamia lactis sp. nov., isolated from raw milk.</title>
        <authorList>
            <person name="Doll E.V."/>
            <person name="Huptas C."/>
            <person name="Staib L."/>
            <person name="Wenning M."/>
            <person name="Scherer S."/>
        </authorList>
    </citation>
    <scope>NUCLEOTIDE SEQUENCE [LARGE SCALE GENOMIC DNA]</scope>
    <source>
        <strain evidence="2 3">DSM 111018</strain>
    </source>
</reference>
<proteinExistence type="predicted"/>